<evidence type="ECO:0000256" key="2">
    <source>
        <dbReference type="ARBA" id="ARBA00023125"/>
    </source>
</evidence>
<feature type="compositionally biased region" description="Gly residues" evidence="5">
    <location>
        <begin position="111"/>
        <end position="142"/>
    </location>
</feature>
<evidence type="ECO:0000256" key="3">
    <source>
        <dbReference type="ARBA" id="ARBA00023163"/>
    </source>
</evidence>
<feature type="domain" description="HTH tetR-type" evidence="6">
    <location>
        <begin position="20"/>
        <end position="80"/>
    </location>
</feature>
<reference evidence="8" key="1">
    <citation type="journal article" date="2019" name="Int. J. Syst. Evol. Microbiol.">
        <title>The Global Catalogue of Microorganisms (GCM) 10K type strain sequencing project: providing services to taxonomists for standard genome sequencing and annotation.</title>
        <authorList>
            <consortium name="The Broad Institute Genomics Platform"/>
            <consortium name="The Broad Institute Genome Sequencing Center for Infectious Disease"/>
            <person name="Wu L."/>
            <person name="Ma J."/>
        </authorList>
    </citation>
    <scope>NUCLEOTIDE SEQUENCE [LARGE SCALE GENOMIC DNA]</scope>
    <source>
        <strain evidence="8">CGMCC 4.7246</strain>
    </source>
</reference>
<comment type="caution">
    <text evidence="7">The sequence shown here is derived from an EMBL/GenBank/DDBJ whole genome shotgun (WGS) entry which is preliminary data.</text>
</comment>
<keyword evidence="3" id="KW-0804">Transcription</keyword>
<dbReference type="Proteomes" id="UP001596220">
    <property type="component" value="Unassembled WGS sequence"/>
</dbReference>
<evidence type="ECO:0000256" key="4">
    <source>
        <dbReference type="PROSITE-ProRule" id="PRU00335"/>
    </source>
</evidence>
<dbReference type="InterPro" id="IPR036271">
    <property type="entry name" value="Tet_transcr_reg_TetR-rel_C_sf"/>
</dbReference>
<dbReference type="PANTHER" id="PTHR30055">
    <property type="entry name" value="HTH-TYPE TRANSCRIPTIONAL REGULATOR RUTR"/>
    <property type="match status" value="1"/>
</dbReference>
<evidence type="ECO:0000256" key="5">
    <source>
        <dbReference type="SAM" id="MobiDB-lite"/>
    </source>
</evidence>
<dbReference type="PROSITE" id="PS50977">
    <property type="entry name" value="HTH_TETR_2"/>
    <property type="match status" value="1"/>
</dbReference>
<proteinExistence type="predicted"/>
<sequence length="328" mass="34625">MDEAGDPDLGVELLWGERPALNLARIVGAAVAVADAEGLAGLSMRKVAERLGFTTMSLYRHVPRRDHLVDLMCDAVLGELPVGGARAGGAGAGGLGASADEPGAGRRGRDSGGGYSGGYSGDNSGGGNLGDNPGGDHSGGGWRPRLEAFARVGWEIRRRHPWLAEVPVNRRVPGPNALAHYEHALAVLAGTALTPTEVVASVGLLGRFLDAEARALSDAVQAERGTGVGDEEWWGARDSLFARFDRYLVLTALWEAGGFDQPSSFEFGLARLLDSIALLVEQRDVKRDETCPVCGGSVVQPQSGRPRAYCSRACQQRAYRKRRSGPAS</sequence>
<dbReference type="Pfam" id="PF00440">
    <property type="entry name" value="TetR_N"/>
    <property type="match status" value="1"/>
</dbReference>
<accession>A0ABW1PE36</accession>
<dbReference type="InterPro" id="IPR004111">
    <property type="entry name" value="Repressor_TetR_C"/>
</dbReference>
<protein>
    <submittedName>
        <fullName evidence="7">TetR/AcrR family transcriptional regulator</fullName>
    </submittedName>
</protein>
<dbReference type="SUPFAM" id="SSF48498">
    <property type="entry name" value="Tetracyclin repressor-like, C-terminal domain"/>
    <property type="match status" value="1"/>
</dbReference>
<evidence type="ECO:0000313" key="7">
    <source>
        <dbReference type="EMBL" id="MFC6093664.1"/>
    </source>
</evidence>
<feature type="region of interest" description="Disordered" evidence="5">
    <location>
        <begin position="91"/>
        <end position="142"/>
    </location>
</feature>
<organism evidence="7 8">
    <name type="scientific">Saccharothrix lopnurensis</name>
    <dbReference type="NCBI Taxonomy" id="1670621"/>
    <lineage>
        <taxon>Bacteria</taxon>
        <taxon>Bacillati</taxon>
        <taxon>Actinomycetota</taxon>
        <taxon>Actinomycetes</taxon>
        <taxon>Pseudonocardiales</taxon>
        <taxon>Pseudonocardiaceae</taxon>
        <taxon>Saccharothrix</taxon>
    </lineage>
</organism>
<keyword evidence="2 4" id="KW-0238">DNA-binding</keyword>
<dbReference type="InterPro" id="IPR001647">
    <property type="entry name" value="HTH_TetR"/>
</dbReference>
<name>A0ABW1PE36_9PSEU</name>
<evidence type="ECO:0000259" key="6">
    <source>
        <dbReference type="PROSITE" id="PS50977"/>
    </source>
</evidence>
<dbReference type="EMBL" id="JBHSQO010000047">
    <property type="protein sequence ID" value="MFC6093664.1"/>
    <property type="molecule type" value="Genomic_DNA"/>
</dbReference>
<feature type="DNA-binding region" description="H-T-H motif" evidence="4">
    <location>
        <begin position="43"/>
        <end position="62"/>
    </location>
</feature>
<dbReference type="Gene3D" id="1.10.357.10">
    <property type="entry name" value="Tetracycline Repressor, domain 2"/>
    <property type="match status" value="2"/>
</dbReference>
<evidence type="ECO:0000256" key="1">
    <source>
        <dbReference type="ARBA" id="ARBA00023015"/>
    </source>
</evidence>
<dbReference type="InterPro" id="IPR050109">
    <property type="entry name" value="HTH-type_TetR-like_transc_reg"/>
</dbReference>
<keyword evidence="1" id="KW-0805">Transcription regulation</keyword>
<dbReference type="Pfam" id="PF02909">
    <property type="entry name" value="TetR_C_1"/>
    <property type="match status" value="1"/>
</dbReference>
<evidence type="ECO:0000313" key="8">
    <source>
        <dbReference type="Proteomes" id="UP001596220"/>
    </source>
</evidence>
<dbReference type="PANTHER" id="PTHR30055:SF151">
    <property type="entry name" value="TRANSCRIPTIONAL REGULATORY PROTEIN"/>
    <property type="match status" value="1"/>
</dbReference>
<dbReference type="InterPro" id="IPR009057">
    <property type="entry name" value="Homeodomain-like_sf"/>
</dbReference>
<dbReference type="SUPFAM" id="SSF46689">
    <property type="entry name" value="Homeodomain-like"/>
    <property type="match status" value="1"/>
</dbReference>
<gene>
    <name evidence="7" type="ORF">ACFP3R_30710</name>
</gene>
<dbReference type="RefSeq" id="WP_380641081.1">
    <property type="nucleotide sequence ID" value="NZ_JBHSQO010000047.1"/>
</dbReference>
<keyword evidence="8" id="KW-1185">Reference proteome</keyword>